<evidence type="ECO:0000313" key="3">
    <source>
        <dbReference type="EMBL" id="OCT12848.1"/>
    </source>
</evidence>
<dbReference type="InterPro" id="IPR013783">
    <property type="entry name" value="Ig-like_fold"/>
</dbReference>
<name>A0A1C0ZXN9_9BACL</name>
<feature type="domain" description="SLH" evidence="2">
    <location>
        <begin position="1595"/>
        <end position="1658"/>
    </location>
</feature>
<evidence type="ECO:0000313" key="4">
    <source>
        <dbReference type="Proteomes" id="UP000093309"/>
    </source>
</evidence>
<dbReference type="InterPro" id="IPR018765">
    <property type="entry name" value="DUF2341"/>
</dbReference>
<feature type="region of interest" description="Disordered" evidence="1">
    <location>
        <begin position="1311"/>
        <end position="1334"/>
    </location>
</feature>
<dbReference type="STRING" id="512399.A8709_21180"/>
<dbReference type="Proteomes" id="UP000093309">
    <property type="component" value="Unassembled WGS sequence"/>
</dbReference>
<evidence type="ECO:0000256" key="1">
    <source>
        <dbReference type="SAM" id="MobiDB-lite"/>
    </source>
</evidence>
<feature type="domain" description="SLH" evidence="2">
    <location>
        <begin position="1527"/>
        <end position="1594"/>
    </location>
</feature>
<reference evidence="4" key="1">
    <citation type="submission" date="2016-05" db="EMBL/GenBank/DDBJ databases">
        <title>Paenibacillus oryzae. sp. nov., isolated from the rice root.</title>
        <authorList>
            <person name="Zhang J."/>
            <person name="Zhang X."/>
        </authorList>
    </citation>
    <scope>NUCLEOTIDE SEQUENCE [LARGE SCALE GENOMIC DNA]</scope>
    <source>
        <strain evidence="4">KCTC13222</strain>
    </source>
</reference>
<dbReference type="Pfam" id="PF00395">
    <property type="entry name" value="SLH"/>
    <property type="match status" value="3"/>
</dbReference>
<dbReference type="Gene3D" id="3.60.21.10">
    <property type="match status" value="1"/>
</dbReference>
<dbReference type="SUPFAM" id="SSF49373">
    <property type="entry name" value="Invasin/intimin cell-adhesion fragments"/>
    <property type="match status" value="2"/>
</dbReference>
<dbReference type="InterPro" id="IPR029052">
    <property type="entry name" value="Metallo-depent_PP-like"/>
</dbReference>
<dbReference type="InterPro" id="IPR051918">
    <property type="entry name" value="STPP_CPPED1"/>
</dbReference>
<dbReference type="Gene3D" id="2.60.40.1080">
    <property type="match status" value="3"/>
</dbReference>
<dbReference type="GO" id="GO:0016787">
    <property type="term" value="F:hydrolase activity"/>
    <property type="evidence" value="ECO:0007669"/>
    <property type="project" value="InterPro"/>
</dbReference>
<dbReference type="SUPFAM" id="SSF56300">
    <property type="entry name" value="Metallo-dependent phosphatases"/>
    <property type="match status" value="1"/>
</dbReference>
<dbReference type="Pfam" id="PF02368">
    <property type="entry name" value="Big_2"/>
    <property type="match status" value="2"/>
</dbReference>
<organism evidence="3 4">
    <name type="scientific">Paenibacillus pectinilyticus</name>
    <dbReference type="NCBI Taxonomy" id="512399"/>
    <lineage>
        <taxon>Bacteria</taxon>
        <taxon>Bacillati</taxon>
        <taxon>Bacillota</taxon>
        <taxon>Bacilli</taxon>
        <taxon>Bacillales</taxon>
        <taxon>Paenibacillaceae</taxon>
        <taxon>Paenibacillus</taxon>
    </lineage>
</organism>
<feature type="compositionally biased region" description="Low complexity" evidence="1">
    <location>
        <begin position="1318"/>
        <end position="1333"/>
    </location>
</feature>
<protein>
    <recommendedName>
        <fullName evidence="2">SLH domain-containing protein</fullName>
    </recommendedName>
</protein>
<dbReference type="InterPro" id="IPR003343">
    <property type="entry name" value="Big_2"/>
</dbReference>
<dbReference type="InterPro" id="IPR004843">
    <property type="entry name" value="Calcineurin-like_PHP"/>
</dbReference>
<dbReference type="InterPro" id="IPR013320">
    <property type="entry name" value="ConA-like_dom_sf"/>
</dbReference>
<accession>A0A1C0ZXN9</accession>
<dbReference type="InterPro" id="IPR001119">
    <property type="entry name" value="SLH_dom"/>
</dbReference>
<proteinExistence type="predicted"/>
<dbReference type="Pfam" id="PF00149">
    <property type="entry name" value="Metallophos"/>
    <property type="match status" value="1"/>
</dbReference>
<dbReference type="OrthoDB" id="9772095at2"/>
<dbReference type="Gene3D" id="2.60.40.10">
    <property type="entry name" value="Immunoglobulins"/>
    <property type="match status" value="1"/>
</dbReference>
<dbReference type="PROSITE" id="PS51272">
    <property type="entry name" value="SLH"/>
    <property type="match status" value="3"/>
</dbReference>
<dbReference type="PANTHER" id="PTHR43143:SF5">
    <property type="entry name" value="SECRETED PROTEIN"/>
    <property type="match status" value="1"/>
</dbReference>
<keyword evidence="4" id="KW-1185">Reference proteome</keyword>
<dbReference type="SUPFAM" id="SSF49899">
    <property type="entry name" value="Concanavalin A-like lectins/glucanases"/>
    <property type="match status" value="1"/>
</dbReference>
<evidence type="ECO:0000259" key="2">
    <source>
        <dbReference type="PROSITE" id="PS51272"/>
    </source>
</evidence>
<dbReference type="Pfam" id="PF10102">
    <property type="entry name" value="DUF2341"/>
    <property type="match status" value="1"/>
</dbReference>
<gene>
    <name evidence="3" type="ORF">A8709_21180</name>
</gene>
<dbReference type="PANTHER" id="PTHR43143">
    <property type="entry name" value="METALLOPHOSPHOESTERASE, CALCINEURIN SUPERFAMILY"/>
    <property type="match status" value="1"/>
</dbReference>
<feature type="domain" description="SLH" evidence="2">
    <location>
        <begin position="1661"/>
        <end position="1717"/>
    </location>
</feature>
<sequence>MKMGLWKHRIMVVLLLALFLQILQPVGVLPDNTATASVTANWADTDRNYRIMISFDNQAGVEDLLDFPVPVKLDASKINYTVTNQDDLHFFNDDQSIQLPYEVEKWDPQGESIIWVKVPKIRSASSTDHMWLYYGGSSLKTNDQLQVWNSDFLLVYHFGQRIVDNYANPSQVEQFKDSTANANIGLRQSKSATTSGTSYTLEGADPNYHMVGRYFENSLGTIYPANTMNNGAIGNGESQITISGWARLANGKVAGNMLVRENAFWMKAVAGKWMANVYTDSTDANLNGQTASLQLNGGATNYNWTYLSMTYDSTLSGNNLVLYRDGVKVAEGRRSGNIKAGDPLTIGGSSFKGGIDEARITRMARSASWIKAEYLSMTDKFLIYGEAESQNTSLQMTVFQPKEGATYYSPDLSFSGFVSQASGITYKLDGGAPVKISSQSTAFQTTLSSLKSGQHTLAIDAVATANSQLAASKRITFQIDGSKLKPIVSLKGADGEIVDANGKVTLKADVTDPTDDMMDLAFYEKNVQFVSDFQTNPLTNKAYELANTMDPPAADTITAEQPLPANALKSIQASDSSYYSTQSLKNYPYQRFDMTVDGDLSQIDELEVTWEGHSKQQVMIYAWDFIAKKWQQVAVKVGNANNSDFELKAVLNTATMVDANKKVKLYVAATQQNTMLPGQKPSRDQYDFSFAWMTDTQIEAQDFPDVYDKMTQWVADNKDDKNIQYVVHTGDIVNVATSEPQWVNADRSMKILDDANVRYGVLAGNHDVNSPYTNTSSSQLYYKYFGEDRFKNKPYYGGDDRNNKNHYDLISAGGMDFIIVYLSWGVDQASIDWANDVLSRYKDRKAIVTTHSYLLYDTGSYDTQDFGGQKIMEKVIAPNSNVFMVLCGHRQAAFYNVKRIDGKVVYELLHDYQDTSLGGAAYLRMLYFDVKKQLVYMVPYSTITNDNYGFFQEQYETYTLPLNTDVGDMELATGYIGLKGSKIQQLAAAQPVASGGQSEWEWSGLTTNSTYSWFAQATDSYGNTTKSAEKSFTLKDAPVQSIRLKGLAPMKIGEQRSTVVEATYSNGEVAETTEGYSFTSSNSAVASITGQGVVTAHAQGETIITGTNGNVSGSYKLIVQGASAGNVVMQSLQIEGLKQAVVGDHLQTVVTAVYSDSSSSVLLDSNVSAPAGLNLFISDDTVAALNRSSGEITALKAGQTVITATYQQLSTNYTINVRDDSISTPPELIKLEITGSNPLQVGEKAKVKVLGTYSDQKLETIAEDLQFASSDEAIASVDVDGLVTAKKQGRVTITVFHGELKATYELTVKTADTGGNTGSPSGSSGGQSSIPPSDTHLVSEPFVQVIKTDDLTLKDGQSTATIQVEEGKSQVAIPYEAAAQFTGDHLQLVFDWGMASVSMKAIREAGASLNDENRKKSSLVLTYNSITDELLGGIQADPNQRTVFLTPVVQVNWQFPTNGDSGLQEPNKNSEPIQLSMKVPPQGNAKRAGLYKVYEDGTLAYQAANTAWNMPEAVFNISDGGSYVVLDYNVKYQDIGSHWAANAIGDLAARHIFKDIVVEPIVKGKESSQFEPDKRVTRAEFAALLVRAIGLSGTKKSKFNDVLSTAWYSQDVAAAVENGVVQGVSDSSFSPDDLVTREQMAVMLMRAWAIMPEHASLNPRSIQFQDQDEMSPWAQQAIRNAASIGLLNGTQEGQFSPKGHTSRAETVQALHNYLFGE</sequence>
<dbReference type="SMART" id="SM00635">
    <property type="entry name" value="BID_2"/>
    <property type="match status" value="2"/>
</dbReference>
<dbReference type="InterPro" id="IPR008964">
    <property type="entry name" value="Invasin/intimin_cell_adhesion"/>
</dbReference>
<comment type="caution">
    <text evidence="3">The sequence shown here is derived from an EMBL/GenBank/DDBJ whole genome shotgun (WGS) entry which is preliminary data.</text>
</comment>
<dbReference type="Gene3D" id="2.60.120.200">
    <property type="match status" value="1"/>
</dbReference>
<dbReference type="EMBL" id="LYPC01000026">
    <property type="protein sequence ID" value="OCT12848.1"/>
    <property type="molecule type" value="Genomic_DNA"/>
</dbReference>